<organism evidence="1 2">
    <name type="scientific">Desulfosoma caldarium</name>
    <dbReference type="NCBI Taxonomy" id="610254"/>
    <lineage>
        <taxon>Bacteria</taxon>
        <taxon>Pseudomonadati</taxon>
        <taxon>Thermodesulfobacteriota</taxon>
        <taxon>Syntrophobacteria</taxon>
        <taxon>Syntrophobacterales</taxon>
        <taxon>Syntrophobacteraceae</taxon>
        <taxon>Desulfosoma</taxon>
    </lineage>
</organism>
<sequence length="46" mass="5087">MIIQETGDPVEITVFNRGLALMTSESVKDTACSENLMKRGKMDGRL</sequence>
<reference evidence="1 2" key="1">
    <citation type="submission" date="2018-11" db="EMBL/GenBank/DDBJ databases">
        <title>Genomic Encyclopedia of Type Strains, Phase IV (KMG-IV): sequencing the most valuable type-strain genomes for metagenomic binning, comparative biology and taxonomic classification.</title>
        <authorList>
            <person name="Goeker M."/>
        </authorList>
    </citation>
    <scope>NUCLEOTIDE SEQUENCE [LARGE SCALE GENOMIC DNA]</scope>
    <source>
        <strain evidence="1 2">DSM 22027</strain>
    </source>
</reference>
<dbReference type="Proteomes" id="UP000276223">
    <property type="component" value="Unassembled WGS sequence"/>
</dbReference>
<comment type="caution">
    <text evidence="1">The sequence shown here is derived from an EMBL/GenBank/DDBJ whole genome shotgun (WGS) entry which is preliminary data.</text>
</comment>
<evidence type="ECO:0000313" key="2">
    <source>
        <dbReference type="Proteomes" id="UP000276223"/>
    </source>
</evidence>
<name>A0A3N1USR2_9BACT</name>
<dbReference type="AlphaFoldDB" id="A0A3N1USR2"/>
<proteinExistence type="predicted"/>
<evidence type="ECO:0000313" key="1">
    <source>
        <dbReference type="EMBL" id="ROQ90891.1"/>
    </source>
</evidence>
<protein>
    <submittedName>
        <fullName evidence="1">Uncharacterized protein</fullName>
    </submittedName>
</protein>
<accession>A0A3N1USR2</accession>
<gene>
    <name evidence="1" type="ORF">EDC27_2152</name>
</gene>
<dbReference type="EMBL" id="RJVA01000013">
    <property type="protein sequence ID" value="ROQ90891.1"/>
    <property type="molecule type" value="Genomic_DNA"/>
</dbReference>
<keyword evidence="2" id="KW-1185">Reference proteome</keyword>